<organism evidence="1 2">
    <name type="scientific">Cadophora malorum</name>
    <dbReference type="NCBI Taxonomy" id="108018"/>
    <lineage>
        <taxon>Eukaryota</taxon>
        <taxon>Fungi</taxon>
        <taxon>Dikarya</taxon>
        <taxon>Ascomycota</taxon>
        <taxon>Pezizomycotina</taxon>
        <taxon>Leotiomycetes</taxon>
        <taxon>Helotiales</taxon>
        <taxon>Ploettnerulaceae</taxon>
        <taxon>Cadophora</taxon>
    </lineage>
</organism>
<dbReference type="InterPro" id="IPR052895">
    <property type="entry name" value="HetReg/Transcr_Mod"/>
</dbReference>
<comment type="caution">
    <text evidence="1">The sequence shown here is derived from an EMBL/GenBank/DDBJ whole genome shotgun (WGS) entry which is preliminary data.</text>
</comment>
<keyword evidence="2" id="KW-1185">Reference proteome</keyword>
<evidence type="ECO:0000313" key="2">
    <source>
        <dbReference type="Proteomes" id="UP000664132"/>
    </source>
</evidence>
<reference evidence="1" key="1">
    <citation type="submission" date="2021-02" db="EMBL/GenBank/DDBJ databases">
        <title>Genome sequence Cadophora malorum strain M34.</title>
        <authorList>
            <person name="Stefanovic E."/>
            <person name="Vu D."/>
            <person name="Scully C."/>
            <person name="Dijksterhuis J."/>
            <person name="Roader J."/>
            <person name="Houbraken J."/>
        </authorList>
    </citation>
    <scope>NUCLEOTIDE SEQUENCE</scope>
    <source>
        <strain evidence="1">M34</strain>
    </source>
</reference>
<dbReference type="AlphaFoldDB" id="A0A8H7T0E7"/>
<dbReference type="PANTHER" id="PTHR24148:SF73">
    <property type="entry name" value="HET DOMAIN PROTEIN (AFU_ORTHOLOGUE AFUA_8G01020)"/>
    <property type="match status" value="1"/>
</dbReference>
<dbReference type="EMBL" id="JAFJYH010000553">
    <property type="protein sequence ID" value="KAG4410932.1"/>
    <property type="molecule type" value="Genomic_DNA"/>
</dbReference>
<evidence type="ECO:0000313" key="1">
    <source>
        <dbReference type="EMBL" id="KAG4410932.1"/>
    </source>
</evidence>
<dbReference type="OrthoDB" id="4850726at2759"/>
<gene>
    <name evidence="1" type="ORF">IFR04_015930</name>
</gene>
<dbReference type="PANTHER" id="PTHR24148">
    <property type="entry name" value="ANKYRIN REPEAT DOMAIN-CONTAINING PROTEIN 39 HOMOLOG-RELATED"/>
    <property type="match status" value="1"/>
</dbReference>
<dbReference type="Proteomes" id="UP000664132">
    <property type="component" value="Unassembled WGS sequence"/>
</dbReference>
<dbReference type="Pfam" id="PF26639">
    <property type="entry name" value="Het-6_barrel"/>
    <property type="match status" value="1"/>
</dbReference>
<sequence length="275" mass="30749">MSPEEVYTEAAKAFIRSYGNLDTIREGGIWGPAETPSRVPDWQMRGRVSLARIENALWGPALPNASEYTPYKASGDIACDFQFGDDRRLVCSGLILDSKSSLTARGRGYFAWDKSTVQHYNNDNIYESAMVGKLNNAMRLYCIFLRPSEQTNPNSSEMGGPGEYFTDQIPVDASEYDFPEVYSCFDRTCQKRRFMLTKKGYMGWAPDNVYGEPENQTRIGDLIAVIFGCSTPIVFRPNGGTFQVVGKAYVQGLMDGEALDLLAKGEVKQTRFTFS</sequence>
<name>A0A8H7T0E7_9HELO</name>
<proteinExistence type="predicted"/>
<protein>
    <submittedName>
        <fullName evidence="1">Uncharacterized protein</fullName>
    </submittedName>
</protein>
<accession>A0A8H7T0E7</accession>